<proteinExistence type="predicted"/>
<dbReference type="EMBL" id="CP086654">
    <property type="protein sequence ID" value="UEX90617.1"/>
    <property type="molecule type" value="Genomic_DNA"/>
</dbReference>
<keyword evidence="2" id="KW-1185">Reference proteome</keyword>
<dbReference type="RefSeq" id="WP_229293098.1">
    <property type="nucleotide sequence ID" value="NZ_CP086654.1"/>
</dbReference>
<dbReference type="Pfam" id="PF13289">
    <property type="entry name" value="SIR2_2"/>
    <property type="match status" value="1"/>
</dbReference>
<dbReference type="Proteomes" id="UP001197626">
    <property type="component" value="Chromosome"/>
</dbReference>
<accession>A0ABY3PE65</accession>
<protein>
    <submittedName>
        <fullName evidence="1">SIR2 family protein</fullName>
    </submittedName>
</protein>
<organism evidence="1 2">
    <name type="scientific">Staphylococcus ratti</name>
    <dbReference type="NCBI Taxonomy" id="2892440"/>
    <lineage>
        <taxon>Bacteria</taxon>
        <taxon>Bacillati</taxon>
        <taxon>Bacillota</taxon>
        <taxon>Bacilli</taxon>
        <taxon>Bacillales</taxon>
        <taxon>Staphylococcaceae</taxon>
        <taxon>Staphylococcus</taxon>
    </lineage>
</organism>
<evidence type="ECO:0000313" key="1">
    <source>
        <dbReference type="EMBL" id="UEX90617.1"/>
    </source>
</evidence>
<sequence>MNNKFISKRVIFSRDDSNKYYKDKKELLDNDKLINEDIFNRLIANEIFTFMGPFDNIVLLVGAGASVVGNKDENYGYTVDMLGKEIKRQLKDPNHFTLDDLILMCKYNQNSEDDFNLEDFLSQLQSFFPFVSEKDKLKFDASFNKIIEIIKEKTSYDYDESKFKHGILINQLTNLHKSPNRLSVVTTNYDIVVEESAYSLNYTVFDGFSFAHKPIFDVDMFEWYLSKPITEVKSQKESYKKNVMNLLKIHGSLTWERQNNNIIRKNKGEVNNPIMIFPSSNKYMQSYEKPYFDLFTKFQSLLRKSNTVLITSGFSFADNHISQMIIQAIKTNPSLILLVTDYIIEPEHPNENWEELLKLMNSDYNISFLQATMNGDLTLFFSRGENSD</sequence>
<reference evidence="1 2" key="1">
    <citation type="journal article" date="2022" name="Pathogens">
        <title>Staphylococcus ratti sp. nov. Isolated from a Lab Rat.</title>
        <authorList>
            <person name="Kovarovic V."/>
            <person name="Sedlacek I."/>
            <person name="Petras P."/>
            <person name="Kralova S."/>
            <person name="Maslanova I."/>
            <person name="Svec P."/>
            <person name="Neumann-Schaal M."/>
            <person name="Botka T."/>
            <person name="Gelbicova T."/>
            <person name="Stankova E."/>
            <person name="Doskar J."/>
            <person name="Pantucek R."/>
        </authorList>
    </citation>
    <scope>NUCLEOTIDE SEQUENCE [LARGE SCALE GENOMIC DNA]</scope>
    <source>
        <strain evidence="1 2">CCM 9025</strain>
    </source>
</reference>
<evidence type="ECO:0000313" key="2">
    <source>
        <dbReference type="Proteomes" id="UP001197626"/>
    </source>
</evidence>
<name>A0ABY3PE65_9STAP</name>
<gene>
    <name evidence="1" type="ORF">LN051_02825</name>
</gene>